<dbReference type="AlphaFoldDB" id="A0A8S0YVP8"/>
<name>A0A8S0YVP8_ARCPL</name>
<comment type="caution">
    <text evidence="1">The sequence shown here is derived from an EMBL/GenBank/DDBJ whole genome shotgun (WGS) entry which is preliminary data.</text>
</comment>
<gene>
    <name evidence="2" type="ORF">APLA_LOCUS12121</name>
    <name evidence="1" type="ORF">APLA_LOCUS1668</name>
</gene>
<dbReference type="EMBL" id="CADEBD010000337">
    <property type="protein sequence ID" value="CAB3247801.1"/>
    <property type="molecule type" value="Genomic_DNA"/>
</dbReference>
<reference evidence="3 4" key="1">
    <citation type="submission" date="2020-04" db="EMBL/GenBank/DDBJ databases">
        <authorList>
            <person name="Wallbank WR R."/>
            <person name="Pardo Diaz C."/>
            <person name="Kozak K."/>
            <person name="Martin S."/>
            <person name="Jiggins C."/>
            <person name="Moest M."/>
            <person name="Warren A I."/>
            <person name="Byers J.R.P. K."/>
            <person name="Montejo-Kovacevich G."/>
            <person name="Yen C E."/>
        </authorList>
    </citation>
    <scope>NUCLEOTIDE SEQUENCE [LARGE SCALE GENOMIC DNA]</scope>
</reference>
<evidence type="ECO:0000313" key="1">
    <source>
        <dbReference type="EMBL" id="CAB3223466.1"/>
    </source>
</evidence>
<organism evidence="1 3">
    <name type="scientific">Arctia plantaginis</name>
    <name type="common">Wood tiger moth</name>
    <name type="synonym">Phalaena plantaginis</name>
    <dbReference type="NCBI Taxonomy" id="874455"/>
    <lineage>
        <taxon>Eukaryota</taxon>
        <taxon>Metazoa</taxon>
        <taxon>Ecdysozoa</taxon>
        <taxon>Arthropoda</taxon>
        <taxon>Hexapoda</taxon>
        <taxon>Insecta</taxon>
        <taxon>Pterygota</taxon>
        <taxon>Neoptera</taxon>
        <taxon>Endopterygota</taxon>
        <taxon>Lepidoptera</taxon>
        <taxon>Glossata</taxon>
        <taxon>Ditrysia</taxon>
        <taxon>Noctuoidea</taxon>
        <taxon>Erebidae</taxon>
        <taxon>Arctiinae</taxon>
        <taxon>Arctia</taxon>
    </lineage>
</organism>
<proteinExistence type="predicted"/>
<dbReference type="Proteomes" id="UP000494106">
    <property type="component" value="Unassembled WGS sequence"/>
</dbReference>
<protein>
    <submittedName>
        <fullName evidence="1">Uncharacterized protein</fullName>
    </submittedName>
</protein>
<accession>A0A8S0YVP8</accession>
<dbReference type="EMBL" id="CADEBC010000135">
    <property type="protein sequence ID" value="CAB3223466.1"/>
    <property type="molecule type" value="Genomic_DNA"/>
</dbReference>
<keyword evidence="3" id="KW-1185">Reference proteome</keyword>
<dbReference type="Proteomes" id="UP000494256">
    <property type="component" value="Unassembled WGS sequence"/>
</dbReference>
<evidence type="ECO:0000313" key="2">
    <source>
        <dbReference type="EMBL" id="CAB3247801.1"/>
    </source>
</evidence>
<evidence type="ECO:0000313" key="4">
    <source>
        <dbReference type="Proteomes" id="UP000494256"/>
    </source>
</evidence>
<evidence type="ECO:0000313" key="3">
    <source>
        <dbReference type="Proteomes" id="UP000494106"/>
    </source>
</evidence>
<sequence>MRGTSFHVNWHDSSEPIHYDLWIRCGLTRDEGKPVLKEKLYFTKLSQFSFCSLQKRHLVKSTPEQHQEYIQYRERGIQSEATAASYCLVGNS</sequence>